<dbReference type="AlphaFoldDB" id="A0A485M1U9"/>
<dbReference type="PANTHER" id="PTHR43861">
    <property type="entry name" value="TRANS-ACONITATE 2-METHYLTRANSFERASE-RELATED"/>
    <property type="match status" value="1"/>
</dbReference>
<dbReference type="Pfam" id="PF07021">
    <property type="entry name" value="MetW"/>
    <property type="match status" value="1"/>
</dbReference>
<gene>
    <name evidence="1" type="ORF">SCFA_510014</name>
</gene>
<reference evidence="1" key="1">
    <citation type="submission" date="2019-03" db="EMBL/GenBank/DDBJ databases">
        <authorList>
            <person name="Hao L."/>
        </authorList>
    </citation>
    <scope>NUCLEOTIDE SEQUENCE</scope>
</reference>
<dbReference type="InterPro" id="IPR010743">
    <property type="entry name" value="Methionine_synth_MetW"/>
</dbReference>
<proteinExistence type="predicted"/>
<protein>
    <recommendedName>
        <fullName evidence="2">Methionine biosynthesis protein MetW</fullName>
    </recommendedName>
</protein>
<dbReference type="InterPro" id="IPR029063">
    <property type="entry name" value="SAM-dependent_MTases_sf"/>
</dbReference>
<dbReference type="SUPFAM" id="SSF53335">
    <property type="entry name" value="S-adenosyl-L-methionine-dependent methyltransferases"/>
    <property type="match status" value="1"/>
</dbReference>
<dbReference type="Gene3D" id="3.40.50.150">
    <property type="entry name" value="Vaccinia Virus protein VP39"/>
    <property type="match status" value="1"/>
</dbReference>
<dbReference type="CDD" id="cd02440">
    <property type="entry name" value="AdoMet_MTases"/>
    <property type="match status" value="1"/>
</dbReference>
<organism evidence="1">
    <name type="scientific">anaerobic digester metagenome</name>
    <dbReference type="NCBI Taxonomy" id="1263854"/>
    <lineage>
        <taxon>unclassified sequences</taxon>
        <taxon>metagenomes</taxon>
        <taxon>ecological metagenomes</taxon>
    </lineage>
</organism>
<evidence type="ECO:0008006" key="2">
    <source>
        <dbReference type="Google" id="ProtNLM"/>
    </source>
</evidence>
<evidence type="ECO:0000313" key="1">
    <source>
        <dbReference type="EMBL" id="VFU16144.1"/>
    </source>
</evidence>
<name>A0A485M1U9_9ZZZZ</name>
<accession>A0A485M1U9</accession>
<sequence length="201" mass="22769">MYKIPAQTYPIIQEWIAHGSRVLDLGCGDGSLLKTLAGTKQVEGIGVEISEEMILKCISKGICVYQADIDKDLSEWDDGSFDYVVLNATLQVITRPYRVIEEMLRVGRFAIISISNFGYARNRLRVLAQGRVSSSARISGGWHDTPVLRYVSLKEFISSIREIGVEIMDARYIFPFNVVSSTRWPLYNLLAKEGIFRLRRT</sequence>
<dbReference type="EMBL" id="CAADRM010000116">
    <property type="protein sequence ID" value="VFU16144.1"/>
    <property type="molecule type" value="Genomic_DNA"/>
</dbReference>